<dbReference type="AlphaFoldDB" id="A0A835H1U8"/>
<dbReference type="Pfam" id="PF04434">
    <property type="entry name" value="SWIM"/>
    <property type="match status" value="1"/>
</dbReference>
<proteinExistence type="inferred from homology"/>
<keyword evidence="10" id="KW-1185">Reference proteome</keyword>
<evidence type="ECO:0000256" key="4">
    <source>
        <dbReference type="ARBA" id="ARBA00022833"/>
    </source>
</evidence>
<evidence type="ECO:0000256" key="3">
    <source>
        <dbReference type="ARBA" id="ARBA00022771"/>
    </source>
</evidence>
<comment type="subcellular location">
    <subcellularLocation>
        <location evidence="6">Nucleus</location>
    </subcellularLocation>
</comment>
<dbReference type="PANTHER" id="PTHR31669:SF179">
    <property type="entry name" value="PROTEIN FAR1-RELATED SEQUENCE 5"/>
    <property type="match status" value="1"/>
</dbReference>
<dbReference type="InterPro" id="IPR006564">
    <property type="entry name" value="Znf_PMZ"/>
</dbReference>
<reference evidence="9 10" key="1">
    <citation type="submission" date="2020-10" db="EMBL/GenBank/DDBJ databases">
        <title>The Coptis chinensis genome and diversification of protoberbering-type alkaloids.</title>
        <authorList>
            <person name="Wang B."/>
            <person name="Shu S."/>
            <person name="Song C."/>
            <person name="Liu Y."/>
        </authorList>
    </citation>
    <scope>NUCLEOTIDE SEQUENCE [LARGE SCALE GENOMIC DNA]</scope>
    <source>
        <strain evidence="9">HL-2020</strain>
        <tissue evidence="9">Leaf</tissue>
    </source>
</reference>
<keyword evidence="3 5" id="KW-0863">Zinc-finger</keyword>
<gene>
    <name evidence="9" type="ORF">IFM89_007115</name>
</gene>
<organism evidence="9 10">
    <name type="scientific">Coptis chinensis</name>
    <dbReference type="NCBI Taxonomy" id="261450"/>
    <lineage>
        <taxon>Eukaryota</taxon>
        <taxon>Viridiplantae</taxon>
        <taxon>Streptophyta</taxon>
        <taxon>Embryophyta</taxon>
        <taxon>Tracheophyta</taxon>
        <taxon>Spermatophyta</taxon>
        <taxon>Magnoliopsida</taxon>
        <taxon>Ranunculales</taxon>
        <taxon>Ranunculaceae</taxon>
        <taxon>Coptidoideae</taxon>
        <taxon>Coptis</taxon>
    </lineage>
</organism>
<keyword evidence="2 6" id="KW-0479">Metal-binding</keyword>
<evidence type="ECO:0000259" key="8">
    <source>
        <dbReference type="PROSITE" id="PS50966"/>
    </source>
</evidence>
<feature type="region of interest" description="Disordered" evidence="7">
    <location>
        <begin position="206"/>
        <end position="271"/>
    </location>
</feature>
<evidence type="ECO:0000256" key="5">
    <source>
        <dbReference type="PROSITE-ProRule" id="PRU00325"/>
    </source>
</evidence>
<dbReference type="SMART" id="SM00575">
    <property type="entry name" value="ZnF_PMZ"/>
    <property type="match status" value="1"/>
</dbReference>
<comment type="caution">
    <text evidence="9">The sequence shown here is derived from an EMBL/GenBank/DDBJ whole genome shotgun (WGS) entry which is preliminary data.</text>
</comment>
<feature type="domain" description="SWIM-type" evidence="8">
    <location>
        <begin position="50"/>
        <end position="86"/>
    </location>
</feature>
<dbReference type="PROSITE" id="PS50966">
    <property type="entry name" value="ZF_SWIM"/>
    <property type="match status" value="1"/>
</dbReference>
<feature type="non-terminal residue" evidence="9">
    <location>
        <position position="1"/>
    </location>
</feature>
<keyword evidence="4 6" id="KW-0862">Zinc</keyword>
<evidence type="ECO:0000256" key="7">
    <source>
        <dbReference type="SAM" id="MobiDB-lite"/>
    </source>
</evidence>
<dbReference type="PANTHER" id="PTHR31669">
    <property type="entry name" value="PROTEIN FAR1-RELATED SEQUENCE 10-RELATED"/>
    <property type="match status" value="1"/>
</dbReference>
<comment type="function">
    <text evidence="6">Putative transcription activator involved in regulating light control of development.</text>
</comment>
<dbReference type="GO" id="GO:0005634">
    <property type="term" value="C:nucleus"/>
    <property type="evidence" value="ECO:0007669"/>
    <property type="project" value="UniProtKB-SubCell"/>
</dbReference>
<feature type="compositionally biased region" description="Basic residues" evidence="7">
    <location>
        <begin position="208"/>
        <end position="217"/>
    </location>
</feature>
<evidence type="ECO:0000256" key="6">
    <source>
        <dbReference type="RuleBase" id="RU367018"/>
    </source>
</evidence>
<dbReference type="EMBL" id="JADFTS010000008">
    <property type="protein sequence ID" value="KAF9591785.1"/>
    <property type="molecule type" value="Genomic_DNA"/>
</dbReference>
<evidence type="ECO:0000313" key="9">
    <source>
        <dbReference type="EMBL" id="KAF9591785.1"/>
    </source>
</evidence>
<name>A0A835H1U8_9MAGN</name>
<evidence type="ECO:0000313" key="10">
    <source>
        <dbReference type="Proteomes" id="UP000631114"/>
    </source>
</evidence>
<protein>
    <recommendedName>
        <fullName evidence="6">Protein FAR1-RELATED SEQUENCE</fullName>
    </recommendedName>
</protein>
<feature type="compositionally biased region" description="Basic residues" evidence="7">
    <location>
        <begin position="225"/>
        <end position="240"/>
    </location>
</feature>
<dbReference type="GO" id="GO:0008270">
    <property type="term" value="F:zinc ion binding"/>
    <property type="evidence" value="ECO:0007669"/>
    <property type="project" value="UniProtKB-UniRule"/>
</dbReference>
<keyword evidence="6" id="KW-0539">Nucleus</keyword>
<comment type="similarity">
    <text evidence="1 6">Belongs to the FHY3/FAR1 family.</text>
</comment>
<accession>A0A835H1U8</accession>
<dbReference type="OrthoDB" id="2402896at2759"/>
<dbReference type="Proteomes" id="UP000631114">
    <property type="component" value="Unassembled WGS sequence"/>
</dbReference>
<evidence type="ECO:0000256" key="2">
    <source>
        <dbReference type="ARBA" id="ARBA00022723"/>
    </source>
</evidence>
<evidence type="ECO:0000256" key="1">
    <source>
        <dbReference type="ARBA" id="ARBA00005889"/>
    </source>
</evidence>
<dbReference type="InterPro" id="IPR031052">
    <property type="entry name" value="FHY3/FAR1"/>
</dbReference>
<sequence length="311" mass="35539">MQLSFTQGQSLKCFKISLFKIFPTITKKIEENSSKVVYNVWREDYERSVRIVTFDSSNITVKCSCQLFEFAGYLCRHVLKIFLVEDVHKLPTHYVIKRWMDRDAKLGSVIDAHGEEMQADCHETVTIRYSKLCQEAVNIAAKGSTSKDIYLVAIQILQNARKEVEAAYKQMSVGSNKDSVEEAKVTKIQEYTEIHSHNQKPLVDPLVAKHKGRKKRITSCMDKPPKKKRSPNSKTSKRSKVFSSSTRALPHDGPIEQEIGGQGLQDSPIRIDDQLETLEQPIKCQKLEELGRSHQYRPSNLTNFEFASLSE</sequence>
<dbReference type="GO" id="GO:0006355">
    <property type="term" value="P:regulation of DNA-templated transcription"/>
    <property type="evidence" value="ECO:0007669"/>
    <property type="project" value="UniProtKB-UniRule"/>
</dbReference>
<dbReference type="InterPro" id="IPR007527">
    <property type="entry name" value="Znf_SWIM"/>
</dbReference>